<sequence length="118" mass="13589">MATLTSKRPSSATRPTYVEVLAALNWLSVSGFEVYCVEGDVVLRFPRSFEPLQAWYWLQVLKGAPKEMYLRHLPVAPKAYSPYGTLLYCLDCRQATLHRRNDAGFWECLRCREREGGK</sequence>
<reference evidence="1 2" key="1">
    <citation type="submission" date="2009-10" db="EMBL/GenBank/DDBJ databases">
        <title>Complete sequence of chromosome of Ammonifex degensii KC4.</title>
        <authorList>
            <consortium name="US DOE Joint Genome Institute"/>
            <person name="Kerfeld C."/>
            <person name="Goodner B."/>
            <person name="Huber H."/>
            <person name="Stetter K."/>
            <person name="Lucas S."/>
            <person name="Copeland A."/>
            <person name="Lapidus A."/>
            <person name="Glavina del Rio T."/>
            <person name="Dalin E."/>
            <person name="Tice H."/>
            <person name="Bruce D."/>
            <person name="Goodwin L."/>
            <person name="Pitluck S."/>
            <person name="Saunders E."/>
            <person name="Brettin T."/>
            <person name="Detter J.C."/>
            <person name="Han C."/>
            <person name="Larimer F."/>
            <person name="Land M."/>
            <person name="Hauser L."/>
            <person name="Kyrpides N."/>
            <person name="Ovchinnikova G."/>
            <person name="Richardson P."/>
        </authorList>
    </citation>
    <scope>NUCLEOTIDE SEQUENCE [LARGE SCALE GENOMIC DNA]</scope>
    <source>
        <strain evidence="2">DSM 10501 / KC4</strain>
    </source>
</reference>
<dbReference type="Proteomes" id="UP000002620">
    <property type="component" value="Chromosome"/>
</dbReference>
<name>C9RA89_AMMDK</name>
<protein>
    <submittedName>
        <fullName evidence="1">Uncharacterized protein</fullName>
    </submittedName>
</protein>
<proteinExistence type="predicted"/>
<organism evidence="1 2">
    <name type="scientific">Ammonifex degensii (strain DSM 10501 / KC4)</name>
    <dbReference type="NCBI Taxonomy" id="429009"/>
    <lineage>
        <taxon>Bacteria</taxon>
        <taxon>Bacillati</taxon>
        <taxon>Bacillota</taxon>
        <taxon>Clostridia</taxon>
        <taxon>Thermoanaerobacterales</taxon>
        <taxon>Thermoanaerobacteraceae</taxon>
        <taxon>Ammonifex</taxon>
    </lineage>
</organism>
<gene>
    <name evidence="1" type="ordered locus">Adeg_0021</name>
</gene>
<dbReference type="RefSeq" id="WP_012818178.1">
    <property type="nucleotide sequence ID" value="NC_013385.1"/>
</dbReference>
<dbReference type="HOGENOM" id="CLU_2079787_0_0_9"/>
<dbReference type="STRING" id="429009.Adeg_0021"/>
<dbReference type="EMBL" id="CP001785">
    <property type="protein sequence ID" value="ACX51198.1"/>
    <property type="molecule type" value="Genomic_DNA"/>
</dbReference>
<evidence type="ECO:0000313" key="2">
    <source>
        <dbReference type="Proteomes" id="UP000002620"/>
    </source>
</evidence>
<evidence type="ECO:0000313" key="1">
    <source>
        <dbReference type="EMBL" id="ACX51198.1"/>
    </source>
</evidence>
<keyword evidence="2" id="KW-1185">Reference proteome</keyword>
<dbReference type="KEGG" id="adg:Adeg_0021"/>
<dbReference type="AlphaFoldDB" id="C9RA89"/>
<accession>C9RA89</accession>